<dbReference type="RefSeq" id="WP_168150465.1">
    <property type="nucleotide sequence ID" value="NZ_JAAWVT010000001.1"/>
</dbReference>
<reference evidence="2 3" key="1">
    <citation type="submission" date="2020-04" db="EMBL/GenBank/DDBJ databases">
        <title>Paeniglutamicibacter sp. ANT13_2, a novel actinomycete isolated from sediment in Antarctica.</title>
        <authorList>
            <person name="Sakdapetsiri C."/>
            <person name="Pinyakong O."/>
        </authorList>
    </citation>
    <scope>NUCLEOTIDE SEQUENCE [LARGE SCALE GENOMIC DNA]</scope>
    <source>
        <strain evidence="2 3">ANT13_2</strain>
    </source>
</reference>
<keyword evidence="3" id="KW-1185">Reference proteome</keyword>
<dbReference type="EMBL" id="JAAWVT010000001">
    <property type="protein sequence ID" value="NKG19528.1"/>
    <property type="molecule type" value="Genomic_DNA"/>
</dbReference>
<keyword evidence="1" id="KW-1133">Transmembrane helix</keyword>
<dbReference type="Pfam" id="PF09604">
    <property type="entry name" value="Potass_KdpF"/>
    <property type="match status" value="1"/>
</dbReference>
<dbReference type="InterPro" id="IPR011726">
    <property type="entry name" value="KdpF"/>
</dbReference>
<evidence type="ECO:0000313" key="2">
    <source>
        <dbReference type="EMBL" id="NKG19528.1"/>
    </source>
</evidence>
<evidence type="ECO:0000256" key="1">
    <source>
        <dbReference type="SAM" id="Phobius"/>
    </source>
</evidence>
<feature type="transmembrane region" description="Helical" evidence="1">
    <location>
        <begin position="6"/>
        <end position="24"/>
    </location>
</feature>
<comment type="caution">
    <text evidence="2">The sequence shown here is derived from an EMBL/GenBank/DDBJ whole genome shotgun (WGS) entry which is preliminary data.</text>
</comment>
<organism evidence="2 3">
    <name type="scientific">Paeniglutamicibacter terrestris</name>
    <dbReference type="NCBI Taxonomy" id="2723403"/>
    <lineage>
        <taxon>Bacteria</taxon>
        <taxon>Bacillati</taxon>
        <taxon>Actinomycetota</taxon>
        <taxon>Actinomycetes</taxon>
        <taxon>Micrococcales</taxon>
        <taxon>Micrococcaceae</taxon>
        <taxon>Paeniglutamicibacter</taxon>
    </lineage>
</organism>
<gene>
    <name evidence="2" type="primary">kdpF</name>
    <name evidence="2" type="ORF">HED64_02250</name>
</gene>
<protein>
    <submittedName>
        <fullName evidence="2">K(+)-transporting ATPase subunit F</fullName>
    </submittedName>
</protein>
<name>A0ABX1FZY9_9MICC</name>
<dbReference type="Proteomes" id="UP000746595">
    <property type="component" value="Unassembled WGS sequence"/>
</dbReference>
<keyword evidence="1" id="KW-0812">Transmembrane</keyword>
<keyword evidence="1" id="KW-0472">Membrane</keyword>
<accession>A0ABX1FZY9</accession>
<evidence type="ECO:0000313" key="3">
    <source>
        <dbReference type="Proteomes" id="UP000746595"/>
    </source>
</evidence>
<sequence length="29" mass="3161">MIIFELTALALGIAGVVYLVVALLKPERF</sequence>
<proteinExistence type="predicted"/>
<dbReference type="NCBIfam" id="TIGR02115">
    <property type="entry name" value="potass_kdpF"/>
    <property type="match status" value="1"/>
</dbReference>